<dbReference type="InterPro" id="IPR010920">
    <property type="entry name" value="LSM_dom_sf"/>
</dbReference>
<protein>
    <submittedName>
        <fullName evidence="8">YgdI/YgdR family lipoprotein</fullName>
    </submittedName>
</protein>
<keyword evidence="9" id="KW-1185">Reference proteome</keyword>
<keyword evidence="5 8" id="KW-0449">Lipoprotein</keyword>
<reference evidence="8 9" key="1">
    <citation type="submission" date="2021-04" db="EMBL/GenBank/DDBJ databases">
        <authorList>
            <person name="Pira H."/>
            <person name="Risdian C."/>
            <person name="Wink J."/>
        </authorList>
    </citation>
    <scope>NUCLEOTIDE SEQUENCE [LARGE SCALE GENOMIC DNA]</scope>
    <source>
        <strain evidence="8 9">WH53</strain>
    </source>
</reference>
<evidence type="ECO:0000256" key="1">
    <source>
        <dbReference type="ARBA" id="ARBA00022475"/>
    </source>
</evidence>
<gene>
    <name evidence="8" type="ORF">KCG35_15680</name>
</gene>
<evidence type="ECO:0000256" key="5">
    <source>
        <dbReference type="ARBA" id="ARBA00023288"/>
    </source>
</evidence>
<dbReference type="NCBIfam" id="NF033216">
    <property type="entry name" value="lipo_YgdI_YgdR"/>
    <property type="match status" value="1"/>
</dbReference>
<keyword evidence="3" id="KW-0472">Membrane</keyword>
<dbReference type="InterPro" id="IPR047807">
    <property type="entry name" value="YgdI/YgdR-like_SH3-like"/>
</dbReference>
<comment type="caution">
    <text evidence="8">The sequence shown here is derived from an EMBL/GenBank/DDBJ whole genome shotgun (WGS) entry which is preliminary data.</text>
</comment>
<organism evidence="8 9">
    <name type="scientific">Zooshikella harenae</name>
    <dbReference type="NCBI Taxonomy" id="2827238"/>
    <lineage>
        <taxon>Bacteria</taxon>
        <taxon>Pseudomonadati</taxon>
        <taxon>Pseudomonadota</taxon>
        <taxon>Gammaproteobacteria</taxon>
        <taxon>Oceanospirillales</taxon>
        <taxon>Zooshikellaceae</taxon>
        <taxon>Zooshikella</taxon>
    </lineage>
</organism>
<feature type="signal peptide" evidence="6">
    <location>
        <begin position="1"/>
        <end position="20"/>
    </location>
</feature>
<dbReference type="PANTHER" id="PTHR37011:SF1">
    <property type="entry name" value="POT FAMILY PEPTIDE TRANSPORT PROTEIN"/>
    <property type="match status" value="1"/>
</dbReference>
<keyword evidence="1" id="KW-1003">Cell membrane</keyword>
<dbReference type="PROSITE" id="PS51257">
    <property type="entry name" value="PROKAR_LIPOPROTEIN"/>
    <property type="match status" value="1"/>
</dbReference>
<evidence type="ECO:0000259" key="7">
    <source>
        <dbReference type="Pfam" id="PF06004"/>
    </source>
</evidence>
<evidence type="ECO:0000313" key="8">
    <source>
        <dbReference type="EMBL" id="MBU2712508.1"/>
    </source>
</evidence>
<feature type="domain" description="Lipoprotein YgdI/YgdR-like SH3-like" evidence="7">
    <location>
        <begin position="22"/>
        <end position="66"/>
    </location>
</feature>
<dbReference type="Pfam" id="PF06004">
    <property type="entry name" value="DUF903"/>
    <property type="match status" value="1"/>
</dbReference>
<proteinExistence type="predicted"/>
<dbReference type="PANTHER" id="PTHR37011">
    <property type="entry name" value="POT FAMILY PEPTIDE TRANSPORT PROTEIN-RELATED"/>
    <property type="match status" value="1"/>
</dbReference>
<evidence type="ECO:0000313" key="9">
    <source>
        <dbReference type="Proteomes" id="UP000690515"/>
    </source>
</evidence>
<feature type="chain" id="PRO_5046937529" evidence="6">
    <location>
        <begin position="21"/>
        <end position="72"/>
    </location>
</feature>
<dbReference type="Gene3D" id="2.30.30.100">
    <property type="match status" value="1"/>
</dbReference>
<sequence>MRQILLASCLIGLLAGCASPQVIKMKDGSSVTTPDEVMFNEETGFYEYEDVDGRLRTINKDEIVTIDNVYED</sequence>
<dbReference type="SUPFAM" id="SSF50182">
    <property type="entry name" value="Sm-like ribonucleoproteins"/>
    <property type="match status" value="1"/>
</dbReference>
<evidence type="ECO:0000256" key="2">
    <source>
        <dbReference type="ARBA" id="ARBA00022729"/>
    </source>
</evidence>
<evidence type="ECO:0000256" key="6">
    <source>
        <dbReference type="SAM" id="SignalP"/>
    </source>
</evidence>
<accession>A0ABS5ZEL6</accession>
<keyword evidence="2 6" id="KW-0732">Signal</keyword>
<dbReference type="Proteomes" id="UP000690515">
    <property type="component" value="Unassembled WGS sequence"/>
</dbReference>
<keyword evidence="4" id="KW-0564">Palmitate</keyword>
<evidence type="ECO:0000256" key="3">
    <source>
        <dbReference type="ARBA" id="ARBA00023136"/>
    </source>
</evidence>
<evidence type="ECO:0000256" key="4">
    <source>
        <dbReference type="ARBA" id="ARBA00023139"/>
    </source>
</evidence>
<dbReference type="RefSeq" id="WP_215820736.1">
    <property type="nucleotide sequence ID" value="NZ_JAGSOY010000039.1"/>
</dbReference>
<dbReference type="InterPro" id="IPR010305">
    <property type="entry name" value="YgdI/YgdR-like"/>
</dbReference>
<dbReference type="EMBL" id="JAGSOY010000039">
    <property type="protein sequence ID" value="MBU2712508.1"/>
    <property type="molecule type" value="Genomic_DNA"/>
</dbReference>
<name>A0ABS5ZEL6_9GAMM</name>